<dbReference type="AlphaFoldDB" id="A0A380C1L9"/>
<keyword evidence="3" id="KW-1185">Reference proteome</keyword>
<keyword evidence="1" id="KW-0472">Membrane</keyword>
<name>A0A380C1L9_SPOPA</name>
<dbReference type="EMBL" id="UGYZ01000002">
    <property type="protein sequence ID" value="SUJ11103.1"/>
    <property type="molecule type" value="Genomic_DNA"/>
</dbReference>
<keyword evidence="1" id="KW-1133">Transmembrane helix</keyword>
<sequence>MSTYARCMRGEFDWNLWIVLLIGRTIGHLVIAFVREPIEENKHDKKPRYSK</sequence>
<evidence type="ECO:0000313" key="2">
    <source>
        <dbReference type="EMBL" id="SUJ11103.1"/>
    </source>
</evidence>
<accession>A0A380C1L9</accession>
<gene>
    <name evidence="2" type="ORF">NCTC4822_02070</name>
</gene>
<dbReference type="Proteomes" id="UP000254519">
    <property type="component" value="Unassembled WGS sequence"/>
</dbReference>
<evidence type="ECO:0000256" key="1">
    <source>
        <dbReference type="SAM" id="Phobius"/>
    </source>
</evidence>
<proteinExistence type="predicted"/>
<reference evidence="2 3" key="1">
    <citation type="submission" date="2018-06" db="EMBL/GenBank/DDBJ databases">
        <authorList>
            <consortium name="Pathogen Informatics"/>
            <person name="Doyle S."/>
        </authorList>
    </citation>
    <scope>NUCLEOTIDE SEQUENCE [LARGE SCALE GENOMIC DNA]</scope>
    <source>
        <strain evidence="3">ATCC 11859 / DSM 33 / NCIB 8841 / NCTC 4822</strain>
    </source>
</reference>
<keyword evidence="1" id="KW-0812">Transmembrane</keyword>
<evidence type="ECO:0000313" key="3">
    <source>
        <dbReference type="Proteomes" id="UP000254519"/>
    </source>
</evidence>
<feature type="transmembrane region" description="Helical" evidence="1">
    <location>
        <begin position="14"/>
        <end position="34"/>
    </location>
</feature>
<protein>
    <submittedName>
        <fullName evidence="2">Uncharacterized protein</fullName>
    </submittedName>
</protein>
<organism evidence="2 3">
    <name type="scientific">Sporosarcina pasteurii</name>
    <name type="common">Bacillus pasteurii</name>
    <dbReference type="NCBI Taxonomy" id="1474"/>
    <lineage>
        <taxon>Bacteria</taxon>
        <taxon>Bacillati</taxon>
        <taxon>Bacillota</taxon>
        <taxon>Bacilli</taxon>
        <taxon>Bacillales</taxon>
        <taxon>Caryophanaceae</taxon>
        <taxon>Sporosarcina</taxon>
    </lineage>
</organism>